<protein>
    <submittedName>
        <fullName evidence="7">MauE/DoxX family redox-associated membrane protein</fullName>
    </submittedName>
</protein>
<feature type="transmembrane region" description="Helical" evidence="5">
    <location>
        <begin position="6"/>
        <end position="24"/>
    </location>
</feature>
<comment type="caution">
    <text evidence="7">The sequence shown here is derived from an EMBL/GenBank/DDBJ whole genome shotgun (WGS) entry which is preliminary data.</text>
</comment>
<keyword evidence="8" id="KW-1185">Reference proteome</keyword>
<feature type="transmembrane region" description="Helical" evidence="5">
    <location>
        <begin position="116"/>
        <end position="136"/>
    </location>
</feature>
<feature type="transmembrane region" description="Helical" evidence="5">
    <location>
        <begin position="142"/>
        <end position="163"/>
    </location>
</feature>
<sequence length="184" mass="19477">MTFYLLCAKALIVTVFGVAFAGKVRSRSAFRQFRTSISTLGRLPARLSTPMAVAIVVLEGTTAVWLATPLPPRAGFAMATGLLLVFISVVVRAVRGGIFAECRCFGGRGAVMGNGMIVRNLLFLAFALPGALFSSTRLSAEASTTVLALTTGCALAILTIRYYEVAFRTLAARLLPPAREGSGR</sequence>
<feature type="domain" description="Methylamine utilisation protein MauE" evidence="6">
    <location>
        <begin position="3"/>
        <end position="131"/>
    </location>
</feature>
<dbReference type="Proteomes" id="UP001620295">
    <property type="component" value="Unassembled WGS sequence"/>
</dbReference>
<evidence type="ECO:0000259" key="6">
    <source>
        <dbReference type="Pfam" id="PF07291"/>
    </source>
</evidence>
<name>A0ABW8LS86_9ACTN</name>
<evidence type="ECO:0000256" key="2">
    <source>
        <dbReference type="ARBA" id="ARBA00022692"/>
    </source>
</evidence>
<proteinExistence type="predicted"/>
<evidence type="ECO:0000256" key="1">
    <source>
        <dbReference type="ARBA" id="ARBA00004141"/>
    </source>
</evidence>
<keyword evidence="4 5" id="KW-0472">Membrane</keyword>
<evidence type="ECO:0000256" key="5">
    <source>
        <dbReference type="SAM" id="Phobius"/>
    </source>
</evidence>
<evidence type="ECO:0000256" key="4">
    <source>
        <dbReference type="ARBA" id="ARBA00023136"/>
    </source>
</evidence>
<reference evidence="7 8" key="1">
    <citation type="submission" date="2024-11" db="EMBL/GenBank/DDBJ databases">
        <title>The Natural Products Discovery Center: Release of the First 8490 Sequenced Strains for Exploring Actinobacteria Biosynthetic Diversity.</title>
        <authorList>
            <person name="Kalkreuter E."/>
            <person name="Kautsar S.A."/>
            <person name="Yang D."/>
            <person name="Bader C.D."/>
            <person name="Teijaro C.N."/>
            <person name="Fluegel L."/>
            <person name="Davis C.M."/>
            <person name="Simpson J.R."/>
            <person name="Lauterbach L."/>
            <person name="Steele A.D."/>
            <person name="Gui C."/>
            <person name="Meng S."/>
            <person name="Li G."/>
            <person name="Viehrig K."/>
            <person name="Ye F."/>
            <person name="Su P."/>
            <person name="Kiefer A.F."/>
            <person name="Nichols A."/>
            <person name="Cepeda A.J."/>
            <person name="Yan W."/>
            <person name="Fan B."/>
            <person name="Jiang Y."/>
            <person name="Adhikari A."/>
            <person name="Zheng C.-J."/>
            <person name="Schuster L."/>
            <person name="Cowan T.M."/>
            <person name="Smanski M.J."/>
            <person name="Chevrette M.G."/>
            <person name="De Carvalho L.P.S."/>
            <person name="Shen B."/>
        </authorList>
    </citation>
    <scope>NUCLEOTIDE SEQUENCE [LARGE SCALE GENOMIC DNA]</scope>
    <source>
        <strain evidence="7 8">NPDC020863</strain>
    </source>
</reference>
<keyword evidence="2 5" id="KW-0812">Transmembrane</keyword>
<feature type="transmembrane region" description="Helical" evidence="5">
    <location>
        <begin position="45"/>
        <end position="68"/>
    </location>
</feature>
<dbReference type="InterPro" id="IPR009908">
    <property type="entry name" value="Methylamine_util_MauE"/>
</dbReference>
<organism evidence="7 8">
    <name type="scientific">Streptomyces milbemycinicus</name>
    <dbReference type="NCBI Taxonomy" id="476552"/>
    <lineage>
        <taxon>Bacteria</taxon>
        <taxon>Bacillati</taxon>
        <taxon>Actinomycetota</taxon>
        <taxon>Actinomycetes</taxon>
        <taxon>Kitasatosporales</taxon>
        <taxon>Streptomycetaceae</taxon>
        <taxon>Streptomyces</taxon>
    </lineage>
</organism>
<dbReference type="Pfam" id="PF07291">
    <property type="entry name" value="MauE"/>
    <property type="match status" value="1"/>
</dbReference>
<dbReference type="EMBL" id="JBJDQH010000009">
    <property type="protein sequence ID" value="MFK4268774.1"/>
    <property type="molecule type" value="Genomic_DNA"/>
</dbReference>
<evidence type="ECO:0000256" key="3">
    <source>
        <dbReference type="ARBA" id="ARBA00022989"/>
    </source>
</evidence>
<feature type="transmembrane region" description="Helical" evidence="5">
    <location>
        <begin position="74"/>
        <end position="95"/>
    </location>
</feature>
<keyword evidence="3 5" id="KW-1133">Transmembrane helix</keyword>
<accession>A0ABW8LS86</accession>
<evidence type="ECO:0000313" key="7">
    <source>
        <dbReference type="EMBL" id="MFK4268774.1"/>
    </source>
</evidence>
<comment type="subcellular location">
    <subcellularLocation>
        <location evidence="1">Membrane</location>
        <topology evidence="1">Multi-pass membrane protein</topology>
    </subcellularLocation>
</comment>
<dbReference type="RefSeq" id="WP_404747402.1">
    <property type="nucleotide sequence ID" value="NZ_JBJDQH010000009.1"/>
</dbReference>
<evidence type="ECO:0000313" key="8">
    <source>
        <dbReference type="Proteomes" id="UP001620295"/>
    </source>
</evidence>
<gene>
    <name evidence="7" type="ORF">ACI2L5_28060</name>
</gene>